<dbReference type="OrthoDB" id="5393654at2759"/>
<dbReference type="GeneID" id="31001776"/>
<keyword evidence="2" id="KW-1185">Reference proteome</keyword>
<organism evidence="1 2">
    <name type="scientific">Talaromyces atroroseus</name>
    <dbReference type="NCBI Taxonomy" id="1441469"/>
    <lineage>
        <taxon>Eukaryota</taxon>
        <taxon>Fungi</taxon>
        <taxon>Dikarya</taxon>
        <taxon>Ascomycota</taxon>
        <taxon>Pezizomycotina</taxon>
        <taxon>Eurotiomycetes</taxon>
        <taxon>Eurotiomycetidae</taxon>
        <taxon>Eurotiales</taxon>
        <taxon>Trichocomaceae</taxon>
        <taxon>Talaromyces</taxon>
        <taxon>Talaromyces sect. Trachyspermi</taxon>
    </lineage>
</organism>
<sequence>MASLAACRARLMSGAGAYSFSLRRTSSSRSPRAGMVSTTIAELARPAAEDPKTSTTTASITDVQHLSSYNWIDAPEPTIVVPGAPRLWSPPRDHQRVPKDSGRVYANQNAARHPDSPLEPLFRALYIENPSFDISSVDLVTDRNSIRKLLSFINPMLAKNGLEPFIINVEVTKNTAIFCRTGTDAVQFIGPNDFVGYGKEFEKAFTISEVENSTGYHRIISYRFGDIKLMVRYETDGYIGLTSKAPNRSTRVKNDNQSEMTVPMTLPSLERRNHAASVGSKLVIKKDGKAVPKDSILEIKTRVFHKPIDLQEVLPQLWVSQTLNLVRASHNYGLFERPKVEGITDEIREWEDSHQRDLKNLVTLIKKIIDVVKKSDGSAVVQYDNAIDRLLVSKADGRKMLPDDLYLKFESGKPMSGAQEAHSNHNQRRLNN</sequence>
<proteinExistence type="predicted"/>
<dbReference type="PANTHER" id="PTHR35179">
    <property type="entry name" value="PROTEIN CBG02620"/>
    <property type="match status" value="1"/>
</dbReference>
<dbReference type="AlphaFoldDB" id="A0A1Q5QAS9"/>
<reference evidence="1 2" key="1">
    <citation type="submission" date="2015-06" db="EMBL/GenBank/DDBJ databases">
        <title>Talaromyces atroroseus IBT 11181 draft genome.</title>
        <authorList>
            <person name="Rasmussen K.B."/>
            <person name="Rasmussen S."/>
            <person name="Petersen B."/>
            <person name="Sicheritz-Ponten T."/>
            <person name="Mortensen U.H."/>
            <person name="Thrane U."/>
        </authorList>
    </citation>
    <scope>NUCLEOTIDE SEQUENCE [LARGE SCALE GENOMIC DNA]</scope>
    <source>
        <strain evidence="1 2">IBT 11181</strain>
    </source>
</reference>
<dbReference type="RefSeq" id="XP_020123174.1">
    <property type="nucleotide sequence ID" value="XM_020261749.1"/>
</dbReference>
<comment type="caution">
    <text evidence="1">The sequence shown here is derived from an EMBL/GenBank/DDBJ whole genome shotgun (WGS) entry which is preliminary data.</text>
</comment>
<name>A0A1Q5QAS9_TALAT</name>
<gene>
    <name evidence="1" type="ORF">UA08_02021</name>
</gene>
<evidence type="ECO:0008006" key="3">
    <source>
        <dbReference type="Google" id="ProtNLM"/>
    </source>
</evidence>
<evidence type="ECO:0000313" key="1">
    <source>
        <dbReference type="EMBL" id="OKL63053.1"/>
    </source>
</evidence>
<dbReference type="PANTHER" id="PTHR35179:SF2">
    <property type="entry name" value="START DOMAIN-CONTAINING PROTEIN"/>
    <property type="match status" value="1"/>
</dbReference>
<dbReference type="Proteomes" id="UP000214365">
    <property type="component" value="Unassembled WGS sequence"/>
</dbReference>
<accession>A0A1Q5QAS9</accession>
<protein>
    <recommendedName>
        <fullName evidence="3">Geranylgeranyl pyrophosphate synthetase</fullName>
    </recommendedName>
</protein>
<dbReference type="EMBL" id="LFMY01000002">
    <property type="protein sequence ID" value="OKL63053.1"/>
    <property type="molecule type" value="Genomic_DNA"/>
</dbReference>
<dbReference type="STRING" id="1441469.A0A1Q5QAS9"/>
<evidence type="ECO:0000313" key="2">
    <source>
        <dbReference type="Proteomes" id="UP000214365"/>
    </source>
</evidence>